<keyword evidence="3" id="KW-0378">Hydrolase</keyword>
<proteinExistence type="predicted"/>
<dbReference type="InterPro" id="IPR005195">
    <property type="entry name" value="Glyco_hydro_65_M"/>
</dbReference>
<evidence type="ECO:0000313" key="3">
    <source>
        <dbReference type="EMBL" id="NDL68020.1"/>
    </source>
</evidence>
<dbReference type="EMBL" id="JAAEEH010000026">
    <property type="protein sequence ID" value="NDL68020.1"/>
    <property type="molecule type" value="Genomic_DNA"/>
</dbReference>
<evidence type="ECO:0000313" key="4">
    <source>
        <dbReference type="Proteomes" id="UP000461585"/>
    </source>
</evidence>
<dbReference type="PANTHER" id="PTHR11051">
    <property type="entry name" value="GLYCOSYL HYDROLASE-RELATED"/>
    <property type="match status" value="1"/>
</dbReference>
<dbReference type="InterPro" id="IPR008928">
    <property type="entry name" value="6-hairpin_glycosidase_sf"/>
</dbReference>
<dbReference type="Pfam" id="PF03632">
    <property type="entry name" value="Glyco_hydro_65m"/>
    <property type="match status" value="1"/>
</dbReference>
<accession>A0A7X5HWM7</accession>
<feature type="domain" description="Glycoside hydrolase family 65 C-terminal" evidence="2">
    <location>
        <begin position="135"/>
        <end position="191"/>
    </location>
</feature>
<reference evidence="3 4" key="1">
    <citation type="submission" date="2020-01" db="EMBL/GenBank/DDBJ databases">
        <title>Anaeroalcalibacter tamaniensis gen. nov., sp. nov., moderately halophilic strictly anaerobic fermenter bacterium from mud volcano of Taman peninsula.</title>
        <authorList>
            <person name="Frolova A."/>
            <person name="Merkel A.Y."/>
            <person name="Slobodkin A.I."/>
        </authorList>
    </citation>
    <scope>NUCLEOTIDE SEQUENCE [LARGE SCALE GENOMIC DNA]</scope>
    <source>
        <strain evidence="3 4">F-3ap</strain>
    </source>
</reference>
<sequence>MDGEAGGYPEGGRRGALGDYPLLLHYHPLTVYRHKVLKRPDTVLAHLLLDNESDEVMRNSFEYYEKYTTHDSSMTDCVHSMLASRIGDLQKAYDFFRKSIQLDLDDLCHNTVDGLHMANAGGVYMSVVYGFGGVRIKEDGLHLHPGKPKEWERFSFKLNYRGKEVEVMVGEFLEIRCKGSMEVIVNGKRHNVYEYLKIGY</sequence>
<dbReference type="Gene3D" id="2.60.420.10">
    <property type="entry name" value="Maltose phosphorylase, domain 3"/>
    <property type="match status" value="1"/>
</dbReference>
<comment type="caution">
    <text evidence="3">The sequence shown here is derived from an EMBL/GenBank/DDBJ whole genome shotgun (WGS) entry which is preliminary data.</text>
</comment>
<feature type="domain" description="Glycoside hydrolase family 65 central catalytic" evidence="1">
    <location>
        <begin position="19"/>
        <end position="124"/>
    </location>
</feature>
<dbReference type="GO" id="GO:0004553">
    <property type="term" value="F:hydrolase activity, hydrolyzing O-glycosyl compounds"/>
    <property type="evidence" value="ECO:0007669"/>
    <property type="project" value="TreeGrafter"/>
</dbReference>
<dbReference type="AlphaFoldDB" id="A0A7X5HWM7"/>
<dbReference type="GO" id="GO:0005975">
    <property type="term" value="P:carbohydrate metabolic process"/>
    <property type="evidence" value="ECO:0007669"/>
    <property type="project" value="InterPro"/>
</dbReference>
<evidence type="ECO:0000259" key="2">
    <source>
        <dbReference type="Pfam" id="PF03633"/>
    </source>
</evidence>
<dbReference type="InterPro" id="IPR005194">
    <property type="entry name" value="Glyco_hydro_65_C"/>
</dbReference>
<dbReference type="Pfam" id="PF03633">
    <property type="entry name" value="Glyco_hydro_65C"/>
    <property type="match status" value="1"/>
</dbReference>
<dbReference type="Gene3D" id="1.50.10.10">
    <property type="match status" value="1"/>
</dbReference>
<evidence type="ECO:0000259" key="1">
    <source>
        <dbReference type="Pfam" id="PF03632"/>
    </source>
</evidence>
<dbReference type="InterPro" id="IPR012341">
    <property type="entry name" value="6hp_glycosidase-like_sf"/>
</dbReference>
<organism evidence="3 4">
    <name type="scientific">Anaerotalea alkaliphila</name>
    <dbReference type="NCBI Taxonomy" id="2662126"/>
    <lineage>
        <taxon>Bacteria</taxon>
        <taxon>Bacillati</taxon>
        <taxon>Bacillota</taxon>
        <taxon>Clostridia</taxon>
        <taxon>Eubacteriales</taxon>
        <taxon>Anaerotalea</taxon>
    </lineage>
</organism>
<dbReference type="RefSeq" id="WP_162370745.1">
    <property type="nucleotide sequence ID" value="NZ_JAAEEH010000026.1"/>
</dbReference>
<gene>
    <name evidence="3" type="ORF">GXN74_09740</name>
</gene>
<dbReference type="SUPFAM" id="SSF48208">
    <property type="entry name" value="Six-hairpin glycosidases"/>
    <property type="match status" value="1"/>
</dbReference>
<dbReference type="PANTHER" id="PTHR11051:SF8">
    <property type="entry name" value="PROTEIN-GLUCOSYLGALACTOSYLHYDROXYLYSINE GLUCOSIDASE"/>
    <property type="match status" value="1"/>
</dbReference>
<name>A0A7X5HWM7_9FIRM</name>
<protein>
    <submittedName>
        <fullName evidence="3">Glycoside hydrolase family 65 protein</fullName>
    </submittedName>
</protein>
<dbReference type="Proteomes" id="UP000461585">
    <property type="component" value="Unassembled WGS sequence"/>
</dbReference>
<keyword evidence="4" id="KW-1185">Reference proteome</keyword>